<dbReference type="AlphaFoldDB" id="A0A4R6IDV4"/>
<protein>
    <submittedName>
        <fullName evidence="1">Uncharacterized protein</fullName>
    </submittedName>
</protein>
<proteinExistence type="predicted"/>
<sequence length="440" mass="52564">MHKEVEIPKYTIKENGQIWTIDFETNRNFYDSLIKLLKNQIETIEKLKGRDPQRELIDRVVGQFWNKIEAEFINKKFILIRNDLEFFELLDDKFIFQLKLFFFKKPNLELVKKYEPIYDFTYLSDFKISKNLEQRNTLIVGQELEEIEIPKAPNYIDKIGRICKVKLTFISKNQKSSEQIVEKFIVGLGLVANDEYKIMKKAKVGDSFDFKMRQIHYGWNENDNLFNPDALIKLEILEITNKYWRSNVKDLWQEESIKKIYKSKESLELLITKLSRFELMIFKNYSYVFEFVKWMMESDIFKIDKHVESEMKLKYVGVFDQIQKDKNLHDKLKPELQNINSLETFIEKSFEVEVNPLKISSFIDDTIEDNNEHKELYETVAKNLIVYLKYHKEIMGDEQILISTYMNFITLIKLAQLQNPAIIPNIKSQMKEQITTGNFS</sequence>
<evidence type="ECO:0000313" key="2">
    <source>
        <dbReference type="Proteomes" id="UP000295518"/>
    </source>
</evidence>
<comment type="caution">
    <text evidence="1">The sequence shown here is derived from an EMBL/GenBank/DDBJ whole genome shotgun (WGS) entry which is preliminary data.</text>
</comment>
<name>A0A4R6IDV4_9MOLU</name>
<accession>A0A4R6IDV4</accession>
<dbReference type="RefSeq" id="WP_094254451.1">
    <property type="nucleotide sequence ID" value="NZ_NNCE01000002.1"/>
</dbReference>
<reference evidence="1 2" key="1">
    <citation type="submission" date="2019-03" db="EMBL/GenBank/DDBJ databases">
        <title>Genomic Encyclopedia of Archaeal and Bacterial Type Strains, Phase II (KMG-II): from individual species to whole genera.</title>
        <authorList>
            <person name="Goeker M."/>
        </authorList>
    </citation>
    <scope>NUCLEOTIDE SEQUENCE [LARGE SCALE GENOMIC DNA]</scope>
    <source>
        <strain evidence="1 2">ATCC 700618</strain>
    </source>
</reference>
<dbReference type="Proteomes" id="UP000295518">
    <property type="component" value="Unassembled WGS sequence"/>
</dbReference>
<organism evidence="1 2">
    <name type="scientific">Mycoplasma testudineum</name>
    <dbReference type="NCBI Taxonomy" id="244584"/>
    <lineage>
        <taxon>Bacteria</taxon>
        <taxon>Bacillati</taxon>
        <taxon>Mycoplasmatota</taxon>
        <taxon>Mollicutes</taxon>
        <taxon>Mycoplasmataceae</taxon>
        <taxon>Mycoplasma</taxon>
    </lineage>
</organism>
<keyword evidence="2" id="KW-1185">Reference proteome</keyword>
<dbReference type="OrthoDB" id="399888at2"/>
<gene>
    <name evidence="1" type="ORF">EI74_0277</name>
</gene>
<evidence type="ECO:0000313" key="1">
    <source>
        <dbReference type="EMBL" id="TDO20450.1"/>
    </source>
</evidence>
<dbReference type="EMBL" id="SNWN01000010">
    <property type="protein sequence ID" value="TDO20450.1"/>
    <property type="molecule type" value="Genomic_DNA"/>
</dbReference>